<keyword evidence="2" id="KW-0812">Transmembrane</keyword>
<evidence type="ECO:0000313" key="3">
    <source>
        <dbReference type="EMBL" id="MBA8794685.1"/>
    </source>
</evidence>
<reference evidence="3 4" key="1">
    <citation type="submission" date="2020-07" db="EMBL/GenBank/DDBJ databases">
        <title>Sequencing the genomes of 1000 actinobacteria strains.</title>
        <authorList>
            <person name="Klenk H.-P."/>
        </authorList>
    </citation>
    <scope>NUCLEOTIDE SEQUENCE [LARGE SCALE GENOMIC DNA]</scope>
    <source>
        <strain evidence="3 4">DSM 100723</strain>
    </source>
</reference>
<feature type="transmembrane region" description="Helical" evidence="2">
    <location>
        <begin position="242"/>
        <end position="266"/>
    </location>
</feature>
<gene>
    <name evidence="3" type="ORF">FHX74_002304</name>
</gene>
<keyword evidence="2" id="KW-0472">Membrane</keyword>
<proteinExistence type="predicted"/>
<evidence type="ECO:0000256" key="2">
    <source>
        <dbReference type="SAM" id="Phobius"/>
    </source>
</evidence>
<protein>
    <submittedName>
        <fullName evidence="3">Uncharacterized protein</fullName>
    </submittedName>
</protein>
<feature type="region of interest" description="Disordered" evidence="1">
    <location>
        <begin position="86"/>
        <end position="161"/>
    </location>
</feature>
<dbReference type="EMBL" id="JACGWT010000003">
    <property type="protein sequence ID" value="MBA8794685.1"/>
    <property type="molecule type" value="Genomic_DNA"/>
</dbReference>
<evidence type="ECO:0000256" key="1">
    <source>
        <dbReference type="SAM" id="MobiDB-lite"/>
    </source>
</evidence>
<sequence>MASWQDGPEYAPLERPSAFDPSGLAPLDQAPPFVQPAANAPAERPRFDGPGVALAPLAALVPAEEGPRRDPHEPFAVASSTLTETTSAWSAARGTAGSLGGAPTAASAPGQAGAVQAGPVQATPVQAGWGPPTGDPVTAPPTTGWPPPDQPLVLTSAAPPSQNGFAAPGSNAWFGAPPLQQPAPWGPRRVTAGEVWRAVTPGVWVTLGLGILFGLLTSITPLAYAIAWVLATRIRVARKHILRSFTIGLGVIILLWLISLALSSGYLTGFEILSRCTLAVCLGQLVSLPTLAYLGLRRGEQPAPPPGQYPPRSPWG</sequence>
<accession>A0A7W3P694</accession>
<name>A0A7W3P694_9ACTN</name>
<feature type="transmembrane region" description="Helical" evidence="2">
    <location>
        <begin position="203"/>
        <end position="230"/>
    </location>
</feature>
<dbReference type="RefSeq" id="WP_182560224.1">
    <property type="nucleotide sequence ID" value="NZ_JACGWT010000003.1"/>
</dbReference>
<evidence type="ECO:0000313" key="4">
    <source>
        <dbReference type="Proteomes" id="UP000523079"/>
    </source>
</evidence>
<dbReference type="AlphaFoldDB" id="A0A7W3P694"/>
<keyword evidence="2" id="KW-1133">Transmembrane helix</keyword>
<dbReference type="Proteomes" id="UP000523079">
    <property type="component" value="Unassembled WGS sequence"/>
</dbReference>
<organism evidence="3 4">
    <name type="scientific">Microlunatus kandeliicorticis</name>
    <dbReference type="NCBI Taxonomy" id="1759536"/>
    <lineage>
        <taxon>Bacteria</taxon>
        <taxon>Bacillati</taxon>
        <taxon>Actinomycetota</taxon>
        <taxon>Actinomycetes</taxon>
        <taxon>Propionibacteriales</taxon>
        <taxon>Propionibacteriaceae</taxon>
        <taxon>Microlunatus</taxon>
    </lineage>
</organism>
<keyword evidence="4" id="KW-1185">Reference proteome</keyword>
<feature type="compositionally biased region" description="Low complexity" evidence="1">
    <location>
        <begin position="101"/>
        <end position="123"/>
    </location>
</feature>
<feature type="region of interest" description="Disordered" evidence="1">
    <location>
        <begin position="1"/>
        <end position="50"/>
    </location>
</feature>
<comment type="caution">
    <text evidence="3">The sequence shown here is derived from an EMBL/GenBank/DDBJ whole genome shotgun (WGS) entry which is preliminary data.</text>
</comment>